<keyword evidence="1" id="KW-0732">Signal</keyword>
<organism evidence="2 3">
    <name type="scientific">Bursaphelenchus okinawaensis</name>
    <dbReference type="NCBI Taxonomy" id="465554"/>
    <lineage>
        <taxon>Eukaryota</taxon>
        <taxon>Metazoa</taxon>
        <taxon>Ecdysozoa</taxon>
        <taxon>Nematoda</taxon>
        <taxon>Chromadorea</taxon>
        <taxon>Rhabditida</taxon>
        <taxon>Tylenchina</taxon>
        <taxon>Tylenchomorpha</taxon>
        <taxon>Aphelenchoidea</taxon>
        <taxon>Aphelenchoididae</taxon>
        <taxon>Bursaphelenchus</taxon>
    </lineage>
</organism>
<dbReference type="AlphaFoldDB" id="A0A811KGE1"/>
<name>A0A811KGE1_9BILA</name>
<feature type="signal peptide" evidence="1">
    <location>
        <begin position="1"/>
        <end position="25"/>
    </location>
</feature>
<evidence type="ECO:0000313" key="3">
    <source>
        <dbReference type="Proteomes" id="UP000614601"/>
    </source>
</evidence>
<gene>
    <name evidence="2" type="ORF">BOKJ2_LOCUS5505</name>
</gene>
<keyword evidence="3" id="KW-1185">Reference proteome</keyword>
<evidence type="ECO:0000313" key="2">
    <source>
        <dbReference type="EMBL" id="CAD5214262.1"/>
    </source>
</evidence>
<dbReference type="EMBL" id="CAJFDH010000003">
    <property type="protein sequence ID" value="CAD5214262.1"/>
    <property type="molecule type" value="Genomic_DNA"/>
</dbReference>
<proteinExistence type="predicted"/>
<protein>
    <submittedName>
        <fullName evidence="2">Uncharacterized protein</fullName>
    </submittedName>
</protein>
<dbReference type="OrthoDB" id="5805700at2759"/>
<dbReference type="EMBL" id="CAJFCW020000003">
    <property type="protein sequence ID" value="CAG9102414.1"/>
    <property type="molecule type" value="Genomic_DNA"/>
</dbReference>
<sequence>MSPFRTVSLAHICLVLLFLATTLSAFLQDEVPLLTETDGMAKRAINPFMDSIGKRSSGSLFIPSHRFYRHYFQRPTRYFDSLAGQSLGK</sequence>
<reference evidence="2" key="1">
    <citation type="submission" date="2020-09" db="EMBL/GenBank/DDBJ databases">
        <authorList>
            <person name="Kikuchi T."/>
        </authorList>
    </citation>
    <scope>NUCLEOTIDE SEQUENCE</scope>
    <source>
        <strain evidence="2">SH1</strain>
    </source>
</reference>
<dbReference type="Proteomes" id="UP000783686">
    <property type="component" value="Unassembled WGS sequence"/>
</dbReference>
<comment type="caution">
    <text evidence="2">The sequence shown here is derived from an EMBL/GenBank/DDBJ whole genome shotgun (WGS) entry which is preliminary data.</text>
</comment>
<evidence type="ECO:0000256" key="1">
    <source>
        <dbReference type="SAM" id="SignalP"/>
    </source>
</evidence>
<feature type="chain" id="PRO_5036221041" evidence="1">
    <location>
        <begin position="26"/>
        <end position="89"/>
    </location>
</feature>
<accession>A0A811KGE1</accession>
<dbReference type="Proteomes" id="UP000614601">
    <property type="component" value="Unassembled WGS sequence"/>
</dbReference>